<dbReference type="OrthoDB" id="2537769at2759"/>
<keyword evidence="3" id="KW-1185">Reference proteome</keyword>
<feature type="region of interest" description="Disordered" evidence="1">
    <location>
        <begin position="1"/>
        <end position="221"/>
    </location>
</feature>
<evidence type="ECO:0000313" key="2">
    <source>
        <dbReference type="EMBL" id="EAU81224.2"/>
    </source>
</evidence>
<dbReference type="VEuPathDB" id="FungiDB:CC1G_09468"/>
<dbReference type="RefSeq" id="XP_001840584.2">
    <property type="nucleotide sequence ID" value="XM_001840532.2"/>
</dbReference>
<protein>
    <submittedName>
        <fullName evidence="2">Uncharacterized protein</fullName>
    </submittedName>
</protein>
<feature type="compositionally biased region" description="Basic residues" evidence="1">
    <location>
        <begin position="39"/>
        <end position="50"/>
    </location>
</feature>
<feature type="compositionally biased region" description="Acidic residues" evidence="1">
    <location>
        <begin position="57"/>
        <end position="67"/>
    </location>
</feature>
<dbReference type="Pfam" id="PF09365">
    <property type="entry name" value="DUF2461"/>
    <property type="match status" value="1"/>
</dbReference>
<feature type="compositionally biased region" description="Acidic residues" evidence="1">
    <location>
        <begin position="85"/>
        <end position="94"/>
    </location>
</feature>
<evidence type="ECO:0000313" key="3">
    <source>
        <dbReference type="Proteomes" id="UP000001861"/>
    </source>
</evidence>
<dbReference type="PANTHER" id="PTHR36452">
    <property type="entry name" value="CHROMOSOME 12, WHOLE GENOME SHOTGUN SEQUENCE"/>
    <property type="match status" value="1"/>
</dbReference>
<dbReference type="KEGG" id="cci:CC1G_09468"/>
<dbReference type="Proteomes" id="UP000001861">
    <property type="component" value="Unassembled WGS sequence"/>
</dbReference>
<dbReference type="AlphaFoldDB" id="A8PDE5"/>
<dbReference type="PANTHER" id="PTHR36452:SF1">
    <property type="entry name" value="DUF2461 DOMAIN-CONTAINING PROTEIN"/>
    <property type="match status" value="1"/>
</dbReference>
<sequence length="458" mass="51874">MPPTPTRTSSRRASAGTKRKNYAEDEDHSDEQATSPTRKSARARTVKSKASKKEYDSDNLDEDEDEEVKAVKKNSPRKRRRVGEDKEEDADGKEEELKEEKARASASSTRKGTLVLSFFSPIQQRNETIGSRFTPAPSRKKAKPTYDSDALDDESAQEEDNSEYDEVDDDDKEEAKPKSKSKPNPASRSPAKTKSKYFSPRKKTASSKAKDEDEDEEFDDVDLKEGQEVVGAVVQAPTTGRVPPGRISQNTLDFLTHLKDPACNDRTWFRLHGTRRPIDLLPFSRLTDDLLFLNCFIFPPSEPVYRVAEKEWKDFVEKWQDELMAVDPQIPQLPTKDVIHRIYRDIRFSNDKTPYKRGFSATFSRGGRKGVFAKLKPGDESFIAAGLWCPGRNELANIRILSAPGFVELFGKPEPHPKGARQSIFGHEDELKVAPKGVDKNHKYVLIFNLHLCSIVQR</sequence>
<proteinExistence type="predicted"/>
<dbReference type="EMBL" id="AACS02000006">
    <property type="protein sequence ID" value="EAU81224.2"/>
    <property type="molecule type" value="Genomic_DNA"/>
</dbReference>
<name>A8PDE5_COPC7</name>
<dbReference type="InterPro" id="IPR012808">
    <property type="entry name" value="CHP02453"/>
</dbReference>
<feature type="compositionally biased region" description="Basic residues" evidence="1">
    <location>
        <begin position="71"/>
        <end position="81"/>
    </location>
</feature>
<dbReference type="OMA" id="GVMEPFV"/>
<evidence type="ECO:0000256" key="1">
    <source>
        <dbReference type="SAM" id="MobiDB-lite"/>
    </source>
</evidence>
<organism evidence="2 3">
    <name type="scientific">Coprinopsis cinerea (strain Okayama-7 / 130 / ATCC MYA-4618 / FGSC 9003)</name>
    <name type="common">Inky cap fungus</name>
    <name type="synonym">Hormographiella aspergillata</name>
    <dbReference type="NCBI Taxonomy" id="240176"/>
    <lineage>
        <taxon>Eukaryota</taxon>
        <taxon>Fungi</taxon>
        <taxon>Dikarya</taxon>
        <taxon>Basidiomycota</taxon>
        <taxon>Agaricomycotina</taxon>
        <taxon>Agaricomycetes</taxon>
        <taxon>Agaricomycetidae</taxon>
        <taxon>Agaricales</taxon>
        <taxon>Agaricineae</taxon>
        <taxon>Psathyrellaceae</taxon>
        <taxon>Coprinopsis</taxon>
    </lineage>
</organism>
<dbReference type="STRING" id="240176.A8PDE5"/>
<accession>A8PDE5</accession>
<feature type="compositionally biased region" description="Basic residues" evidence="1">
    <location>
        <begin position="191"/>
        <end position="205"/>
    </location>
</feature>
<dbReference type="HOGENOM" id="CLU_597177_0_0_1"/>
<feature type="compositionally biased region" description="Polar residues" evidence="1">
    <location>
        <begin position="1"/>
        <end position="12"/>
    </location>
</feature>
<feature type="compositionally biased region" description="Polar residues" evidence="1">
    <location>
        <begin position="120"/>
        <end position="131"/>
    </location>
</feature>
<feature type="compositionally biased region" description="Acidic residues" evidence="1">
    <location>
        <begin position="149"/>
        <end position="172"/>
    </location>
</feature>
<comment type="caution">
    <text evidence="2">The sequence shown here is derived from an EMBL/GenBank/DDBJ whole genome shotgun (WGS) entry which is preliminary data.</text>
</comment>
<reference evidence="2 3" key="1">
    <citation type="journal article" date="2010" name="Proc. Natl. Acad. Sci. U.S.A.">
        <title>Insights into evolution of multicellular fungi from the assembled chromosomes of the mushroom Coprinopsis cinerea (Coprinus cinereus).</title>
        <authorList>
            <person name="Stajich J.E."/>
            <person name="Wilke S.K."/>
            <person name="Ahren D."/>
            <person name="Au C.H."/>
            <person name="Birren B.W."/>
            <person name="Borodovsky M."/>
            <person name="Burns C."/>
            <person name="Canback B."/>
            <person name="Casselton L.A."/>
            <person name="Cheng C.K."/>
            <person name="Deng J."/>
            <person name="Dietrich F.S."/>
            <person name="Fargo D.C."/>
            <person name="Farman M.L."/>
            <person name="Gathman A.C."/>
            <person name="Goldberg J."/>
            <person name="Guigo R."/>
            <person name="Hoegger P.J."/>
            <person name="Hooker J.B."/>
            <person name="Huggins A."/>
            <person name="James T.Y."/>
            <person name="Kamada T."/>
            <person name="Kilaru S."/>
            <person name="Kodira C."/>
            <person name="Kues U."/>
            <person name="Kupfer D."/>
            <person name="Kwan H.S."/>
            <person name="Lomsadze A."/>
            <person name="Li W."/>
            <person name="Lilly W.W."/>
            <person name="Ma L.J."/>
            <person name="Mackey A.J."/>
            <person name="Manning G."/>
            <person name="Martin F."/>
            <person name="Muraguchi H."/>
            <person name="Natvig D.O."/>
            <person name="Palmerini H."/>
            <person name="Ramesh M.A."/>
            <person name="Rehmeyer C.J."/>
            <person name="Roe B.A."/>
            <person name="Shenoy N."/>
            <person name="Stanke M."/>
            <person name="Ter-Hovhannisyan V."/>
            <person name="Tunlid A."/>
            <person name="Velagapudi R."/>
            <person name="Vision T.J."/>
            <person name="Zeng Q."/>
            <person name="Zolan M.E."/>
            <person name="Pukkila P.J."/>
        </authorList>
    </citation>
    <scope>NUCLEOTIDE SEQUENCE [LARGE SCALE GENOMIC DNA]</scope>
    <source>
        <strain evidence="3">Okayama-7 / 130 / ATCC MYA-4618 / FGSC 9003</strain>
    </source>
</reference>
<gene>
    <name evidence="2" type="ORF">CC1G_09468</name>
</gene>
<dbReference type="InParanoid" id="A8PDE5"/>
<dbReference type="eggNOG" id="ENOG502RKMH">
    <property type="taxonomic scope" value="Eukaryota"/>
</dbReference>
<dbReference type="GeneID" id="6017232"/>